<comment type="caution">
    <text evidence="1">The sequence shown here is derived from an EMBL/GenBank/DDBJ whole genome shotgun (WGS) entry which is preliminary data.</text>
</comment>
<accession>X1B5I3</accession>
<proteinExistence type="predicted"/>
<evidence type="ECO:0000313" key="1">
    <source>
        <dbReference type="EMBL" id="GAG90350.1"/>
    </source>
</evidence>
<dbReference type="EMBL" id="BART01027077">
    <property type="protein sequence ID" value="GAG90350.1"/>
    <property type="molecule type" value="Genomic_DNA"/>
</dbReference>
<gene>
    <name evidence="1" type="ORF">S01H4_48102</name>
</gene>
<organism evidence="1">
    <name type="scientific">marine sediment metagenome</name>
    <dbReference type="NCBI Taxonomy" id="412755"/>
    <lineage>
        <taxon>unclassified sequences</taxon>
        <taxon>metagenomes</taxon>
        <taxon>ecological metagenomes</taxon>
    </lineage>
</organism>
<name>X1B5I3_9ZZZZ</name>
<dbReference type="AlphaFoldDB" id="X1B5I3"/>
<reference evidence="1" key="1">
    <citation type="journal article" date="2014" name="Front. Microbiol.">
        <title>High frequency of phylogenetically diverse reductive dehalogenase-homologous genes in deep subseafloor sedimentary metagenomes.</title>
        <authorList>
            <person name="Kawai M."/>
            <person name="Futagami T."/>
            <person name="Toyoda A."/>
            <person name="Takaki Y."/>
            <person name="Nishi S."/>
            <person name="Hori S."/>
            <person name="Arai W."/>
            <person name="Tsubouchi T."/>
            <person name="Morono Y."/>
            <person name="Uchiyama I."/>
            <person name="Ito T."/>
            <person name="Fujiyama A."/>
            <person name="Inagaki F."/>
            <person name="Takami H."/>
        </authorList>
    </citation>
    <scope>NUCLEOTIDE SEQUENCE</scope>
    <source>
        <strain evidence="1">Expedition CK06-06</strain>
    </source>
</reference>
<sequence>FDLNYKAGLNWITYSRLIKLADMLFEELKPLGAKDYIDVQSYIWVIGKY</sequence>
<protein>
    <submittedName>
        <fullName evidence="1">Uncharacterized protein</fullName>
    </submittedName>
</protein>
<feature type="non-terminal residue" evidence="1">
    <location>
        <position position="1"/>
    </location>
</feature>